<evidence type="ECO:0000313" key="2">
    <source>
        <dbReference type="Proteomes" id="UP000605568"/>
    </source>
</evidence>
<dbReference type="Proteomes" id="UP000605568">
    <property type="component" value="Unassembled WGS sequence"/>
</dbReference>
<keyword evidence="2" id="KW-1185">Reference proteome</keyword>
<sequence length="73" mass="7739">MSTPLTVGELRTALDEIRRTSAGLGAQATNLAARAEDDLGRDVAEIVEDLRAVARQLKVAQLLLEPARADLAA</sequence>
<dbReference type="EMBL" id="BNAR01000005">
    <property type="protein sequence ID" value="GHH41726.1"/>
    <property type="molecule type" value="Genomic_DNA"/>
</dbReference>
<comment type="caution">
    <text evidence="1">The sequence shown here is derived from an EMBL/GenBank/DDBJ whole genome shotgun (WGS) entry which is preliminary data.</text>
</comment>
<gene>
    <name evidence="1" type="ORF">GCM10017774_36800</name>
</gene>
<evidence type="ECO:0000313" key="1">
    <source>
        <dbReference type="EMBL" id="GHH41726.1"/>
    </source>
</evidence>
<protein>
    <submittedName>
        <fullName evidence="1">Uncharacterized protein</fullName>
    </submittedName>
</protein>
<organism evidence="1 2">
    <name type="scientific">Lentzea cavernae</name>
    <dbReference type="NCBI Taxonomy" id="2020703"/>
    <lineage>
        <taxon>Bacteria</taxon>
        <taxon>Bacillati</taxon>
        <taxon>Actinomycetota</taxon>
        <taxon>Actinomycetes</taxon>
        <taxon>Pseudonocardiales</taxon>
        <taxon>Pseudonocardiaceae</taxon>
        <taxon>Lentzea</taxon>
    </lineage>
</organism>
<proteinExistence type="predicted"/>
<accession>A0ABQ3MF11</accession>
<name>A0ABQ3MF11_9PSEU</name>
<reference evidence="2" key="1">
    <citation type="journal article" date="2019" name="Int. J. Syst. Evol. Microbiol.">
        <title>The Global Catalogue of Microorganisms (GCM) 10K type strain sequencing project: providing services to taxonomists for standard genome sequencing and annotation.</title>
        <authorList>
            <consortium name="The Broad Institute Genomics Platform"/>
            <consortium name="The Broad Institute Genome Sequencing Center for Infectious Disease"/>
            <person name="Wu L."/>
            <person name="Ma J."/>
        </authorList>
    </citation>
    <scope>NUCLEOTIDE SEQUENCE [LARGE SCALE GENOMIC DNA]</scope>
    <source>
        <strain evidence="2">CGMCC 4.7367</strain>
    </source>
</reference>
<dbReference type="RefSeq" id="WP_191299176.1">
    <property type="nucleotide sequence ID" value="NZ_BNAR01000005.1"/>
</dbReference>